<dbReference type="GO" id="GO:0000164">
    <property type="term" value="C:protein phosphatase type 1 complex"/>
    <property type="evidence" value="ECO:0007669"/>
    <property type="project" value="TreeGrafter"/>
</dbReference>
<dbReference type="Gene3D" id="2.60.40.2440">
    <property type="entry name" value="Carbohydrate binding type-21 domain"/>
    <property type="match status" value="1"/>
</dbReference>
<organism evidence="2 3">
    <name type="scientific">Clytia hemisphaerica</name>
    <dbReference type="NCBI Taxonomy" id="252671"/>
    <lineage>
        <taxon>Eukaryota</taxon>
        <taxon>Metazoa</taxon>
        <taxon>Cnidaria</taxon>
        <taxon>Hydrozoa</taxon>
        <taxon>Hydroidolina</taxon>
        <taxon>Leptothecata</taxon>
        <taxon>Obeliida</taxon>
        <taxon>Clytiidae</taxon>
        <taxon>Clytia</taxon>
    </lineage>
</organism>
<evidence type="ECO:0000259" key="1">
    <source>
        <dbReference type="PROSITE" id="PS51159"/>
    </source>
</evidence>
<dbReference type="PANTHER" id="PTHR12307">
    <property type="entry name" value="PROTEIN PHOSPHATASE 1 REGULATORY SUBUNIT"/>
    <property type="match status" value="1"/>
</dbReference>
<dbReference type="GO" id="GO:0008157">
    <property type="term" value="F:protein phosphatase 1 binding"/>
    <property type="evidence" value="ECO:0007669"/>
    <property type="project" value="TreeGrafter"/>
</dbReference>
<feature type="domain" description="CBM21" evidence="1">
    <location>
        <begin position="251"/>
        <end position="355"/>
    </location>
</feature>
<reference evidence="2" key="1">
    <citation type="submission" date="2021-01" db="UniProtKB">
        <authorList>
            <consortium name="EnsemblMetazoa"/>
        </authorList>
    </citation>
    <scope>IDENTIFICATION</scope>
</reference>
<dbReference type="GO" id="GO:2001069">
    <property type="term" value="F:glycogen binding"/>
    <property type="evidence" value="ECO:0007669"/>
    <property type="project" value="TreeGrafter"/>
</dbReference>
<accession>A0A7M5X327</accession>
<sequence>MTLIYTPGYRAANTGSGSPLRCSSPISFRSAARTDSSKDMDGTQVISTSPHSRVLAERMKEIQISLSIEDLSSSIENIASAVASNSCCSHDNKQPRSQSCIIEQSNKFSKMVDNTPRSILKKSVSADAASIAILRESLLESKSLSISLSDTNIALSSSCDGFTTPEEPKTPTKNVTFADDNNLSLCKVHNFVPSSEKLDQWQFNAFHQTHFKTDRLSGNQLMNPVKGKKVIRKPNELLLCFKEPCSNDDFEERFKYKCVALERCATRNRTLTGIILVKNIEFHKYVAVRYTVDRWKTSDEVEACYVPNSNDGETDRFSFTLALPRSYKEMEFAICYKTGAHEYWDNNYNRNYKVKDALSPAS</sequence>
<evidence type="ECO:0000313" key="3">
    <source>
        <dbReference type="Proteomes" id="UP000594262"/>
    </source>
</evidence>
<dbReference type="InterPro" id="IPR050782">
    <property type="entry name" value="PP1_regulatory_subunit_3"/>
</dbReference>
<dbReference type="Pfam" id="PF03370">
    <property type="entry name" value="CBM_21"/>
    <property type="match status" value="1"/>
</dbReference>
<dbReference type="PROSITE" id="PS51159">
    <property type="entry name" value="CBM21"/>
    <property type="match status" value="1"/>
</dbReference>
<dbReference type="GeneID" id="136803376"/>
<dbReference type="OrthoDB" id="1881at2759"/>
<dbReference type="PANTHER" id="PTHR12307:SF36">
    <property type="entry name" value="GLYCOGEN-BINDING SUBUNIT 76A"/>
    <property type="match status" value="1"/>
</dbReference>
<protein>
    <recommendedName>
        <fullName evidence="1">CBM21 domain-containing protein</fullName>
    </recommendedName>
</protein>
<name>A0A7M5X327_9CNID</name>
<dbReference type="InterPro" id="IPR005036">
    <property type="entry name" value="CBM21_dom"/>
</dbReference>
<evidence type="ECO:0000313" key="2">
    <source>
        <dbReference type="EnsemblMetazoa" id="CLYHEMP016721.1"/>
    </source>
</evidence>
<dbReference type="EnsemblMetazoa" id="CLYHEMT016721.1">
    <property type="protein sequence ID" value="CLYHEMP016721.1"/>
    <property type="gene ID" value="CLYHEMG016721"/>
</dbReference>
<dbReference type="AlphaFoldDB" id="A0A7M5X327"/>
<dbReference type="RefSeq" id="XP_066916201.1">
    <property type="nucleotide sequence ID" value="XM_067060100.1"/>
</dbReference>
<dbReference type="Proteomes" id="UP000594262">
    <property type="component" value="Unplaced"/>
</dbReference>
<dbReference type="GO" id="GO:0005979">
    <property type="term" value="P:regulation of glycogen biosynthetic process"/>
    <property type="evidence" value="ECO:0007669"/>
    <property type="project" value="TreeGrafter"/>
</dbReference>
<dbReference type="InterPro" id="IPR038175">
    <property type="entry name" value="CBM21_dom_sf"/>
</dbReference>
<keyword evidence="3" id="KW-1185">Reference proteome</keyword>
<proteinExistence type="predicted"/>